<evidence type="ECO:0000313" key="3">
    <source>
        <dbReference type="Proteomes" id="UP000219281"/>
    </source>
</evidence>
<dbReference type="Proteomes" id="UP000219281">
    <property type="component" value="Unassembled WGS sequence"/>
</dbReference>
<evidence type="ECO:0000313" key="2">
    <source>
        <dbReference type="EMBL" id="SOD13371.1"/>
    </source>
</evidence>
<proteinExistence type="predicted"/>
<dbReference type="InterPro" id="IPR037053">
    <property type="entry name" value="Phage_tail_collar_dom_sf"/>
</dbReference>
<reference evidence="3" key="1">
    <citation type="submission" date="2017-09" db="EMBL/GenBank/DDBJ databases">
        <authorList>
            <person name="Varghese N."/>
            <person name="Submissions S."/>
        </authorList>
    </citation>
    <scope>NUCLEOTIDE SEQUENCE [LARGE SCALE GENOMIC DNA]</scope>
    <source>
        <strain evidence="3">CGMCC 1.12803</strain>
    </source>
</reference>
<dbReference type="EMBL" id="OCMT01000001">
    <property type="protein sequence ID" value="SOD13371.1"/>
    <property type="molecule type" value="Genomic_DNA"/>
</dbReference>
<protein>
    <submittedName>
        <fullName evidence="2">Microcystin-dependent protein</fullName>
    </submittedName>
</protein>
<feature type="domain" description="Phage tail collar" evidence="1">
    <location>
        <begin position="6"/>
        <end position="61"/>
    </location>
</feature>
<gene>
    <name evidence="2" type="ORF">SAMN06297358_1198</name>
</gene>
<name>A0A285ZUP0_9SPHI</name>
<dbReference type="Gene3D" id="3.90.1340.10">
    <property type="entry name" value="Phage tail collar domain"/>
    <property type="match status" value="1"/>
</dbReference>
<sequence length="200" mass="20676">MDGYVGEIRLFAATFAPRNWAFCWGQVVAIRSNTALFSIIGTYYGGNGTTTFQLPNFAGRTAIGQGGGPGLSTYIIGETGGTSTETLVQAQMPAHTHNNTVSAPASGTNLLVSAADSTLAVATAGSVISTPGYTVATGLAKTLGFNNATPNTVLHTDSIKVNNTSLTFDTAGGSIPHNNMQPSLGMNYIICMYGVFPARN</sequence>
<dbReference type="RefSeq" id="WP_097129742.1">
    <property type="nucleotide sequence ID" value="NZ_OCMT01000001.1"/>
</dbReference>
<dbReference type="Pfam" id="PF07484">
    <property type="entry name" value="Collar"/>
    <property type="match status" value="1"/>
</dbReference>
<dbReference type="InterPro" id="IPR011083">
    <property type="entry name" value="Phage_tail_collar_dom"/>
</dbReference>
<dbReference type="AlphaFoldDB" id="A0A285ZUP0"/>
<dbReference type="OrthoDB" id="9810174at2"/>
<accession>A0A285ZUP0</accession>
<dbReference type="SUPFAM" id="SSF88874">
    <property type="entry name" value="Receptor-binding domain of short tail fibre protein gp12"/>
    <property type="match status" value="1"/>
</dbReference>
<keyword evidence="3" id="KW-1185">Reference proteome</keyword>
<organism evidence="2 3">
    <name type="scientific">Pedobacter xixiisoli</name>
    <dbReference type="NCBI Taxonomy" id="1476464"/>
    <lineage>
        <taxon>Bacteria</taxon>
        <taxon>Pseudomonadati</taxon>
        <taxon>Bacteroidota</taxon>
        <taxon>Sphingobacteriia</taxon>
        <taxon>Sphingobacteriales</taxon>
        <taxon>Sphingobacteriaceae</taxon>
        <taxon>Pedobacter</taxon>
    </lineage>
</organism>
<evidence type="ECO:0000259" key="1">
    <source>
        <dbReference type="Pfam" id="PF07484"/>
    </source>
</evidence>